<evidence type="ECO:0000313" key="1">
    <source>
        <dbReference type="EnsemblPlants" id="OMERI03G16490.1"/>
    </source>
</evidence>
<organism evidence="1">
    <name type="scientific">Oryza meridionalis</name>
    <dbReference type="NCBI Taxonomy" id="40149"/>
    <lineage>
        <taxon>Eukaryota</taxon>
        <taxon>Viridiplantae</taxon>
        <taxon>Streptophyta</taxon>
        <taxon>Embryophyta</taxon>
        <taxon>Tracheophyta</taxon>
        <taxon>Spermatophyta</taxon>
        <taxon>Magnoliopsida</taxon>
        <taxon>Liliopsida</taxon>
        <taxon>Poales</taxon>
        <taxon>Poaceae</taxon>
        <taxon>BOP clade</taxon>
        <taxon>Oryzoideae</taxon>
        <taxon>Oryzeae</taxon>
        <taxon>Oryzinae</taxon>
        <taxon>Oryza</taxon>
    </lineage>
</organism>
<dbReference type="AlphaFoldDB" id="A0A0E0D0Z5"/>
<proteinExistence type="predicted"/>
<reference evidence="1" key="1">
    <citation type="submission" date="2015-04" db="UniProtKB">
        <authorList>
            <consortium name="EnsemblPlants"/>
        </authorList>
    </citation>
    <scope>IDENTIFICATION</scope>
</reference>
<dbReference type="Proteomes" id="UP000008021">
    <property type="component" value="Chromosome 3"/>
</dbReference>
<reference evidence="1" key="2">
    <citation type="submission" date="2018-05" db="EMBL/GenBank/DDBJ databases">
        <title>OmerRS3 (Oryza meridionalis Reference Sequence Version 3).</title>
        <authorList>
            <person name="Zhang J."/>
            <person name="Kudrna D."/>
            <person name="Lee S."/>
            <person name="Talag J."/>
            <person name="Welchert J."/>
            <person name="Wing R.A."/>
        </authorList>
    </citation>
    <scope>NUCLEOTIDE SEQUENCE [LARGE SCALE GENOMIC DNA]</scope>
    <source>
        <strain evidence="1">cv. OR44</strain>
    </source>
</reference>
<dbReference type="EnsemblPlants" id="OMERI03G16490.1">
    <property type="protein sequence ID" value="OMERI03G16490.1"/>
    <property type="gene ID" value="OMERI03G16490"/>
</dbReference>
<dbReference type="Gramene" id="OMERI03G16490.1">
    <property type="protein sequence ID" value="OMERI03G16490.1"/>
    <property type="gene ID" value="OMERI03G16490"/>
</dbReference>
<evidence type="ECO:0000313" key="2">
    <source>
        <dbReference type="Proteomes" id="UP000008021"/>
    </source>
</evidence>
<accession>A0A0E0D0Z5</accession>
<keyword evidence="2" id="KW-1185">Reference proteome</keyword>
<protein>
    <submittedName>
        <fullName evidence="1">Uncharacterized protein</fullName>
    </submittedName>
</protein>
<name>A0A0E0D0Z5_9ORYZ</name>
<dbReference type="HOGENOM" id="CLU_2610094_0_0_1"/>
<sequence length="79" mass="9105">MVEANREPNQHINGLDTFRGSLDDDDLKLAAARTAVEEPLAGEEGMGRCGWGRRWRSCHDDDLEPVAAWWRNRWDRRIG</sequence>